<evidence type="ECO:0000256" key="6">
    <source>
        <dbReference type="HAMAP-Rule" id="MF_00073"/>
    </source>
</evidence>
<dbReference type="Pfam" id="PF01029">
    <property type="entry name" value="NusB"/>
    <property type="match status" value="1"/>
</dbReference>
<dbReference type="GO" id="GO:0031564">
    <property type="term" value="P:transcription antitermination"/>
    <property type="evidence" value="ECO:0007669"/>
    <property type="project" value="UniProtKB-KW"/>
</dbReference>
<keyword evidence="5 6" id="KW-0804">Transcription</keyword>
<proteinExistence type="inferred from homology"/>
<dbReference type="PANTHER" id="PTHR11078:SF3">
    <property type="entry name" value="ANTITERMINATION NUSB DOMAIN-CONTAINING PROTEIN"/>
    <property type="match status" value="1"/>
</dbReference>
<dbReference type="AlphaFoldDB" id="A0A2G6PEM7"/>
<dbReference type="GO" id="GO:0003723">
    <property type="term" value="F:RNA binding"/>
    <property type="evidence" value="ECO:0007669"/>
    <property type="project" value="UniProtKB-UniRule"/>
</dbReference>
<evidence type="ECO:0000256" key="3">
    <source>
        <dbReference type="ARBA" id="ARBA00022884"/>
    </source>
</evidence>
<feature type="domain" description="NusB/RsmB/TIM44" evidence="7">
    <location>
        <begin position="17"/>
        <end position="139"/>
    </location>
</feature>
<dbReference type="InterPro" id="IPR006027">
    <property type="entry name" value="NusB_RsmB_TIM44"/>
</dbReference>
<evidence type="ECO:0000256" key="1">
    <source>
        <dbReference type="ARBA" id="ARBA00005952"/>
    </source>
</evidence>
<gene>
    <name evidence="6" type="primary">nusB</name>
    <name evidence="8" type="ORF">CSA09_04215</name>
</gene>
<dbReference type="NCBIfam" id="TIGR01951">
    <property type="entry name" value="nusB"/>
    <property type="match status" value="1"/>
</dbReference>
<dbReference type="Proteomes" id="UP000229278">
    <property type="component" value="Unassembled WGS sequence"/>
</dbReference>
<dbReference type="InterPro" id="IPR035926">
    <property type="entry name" value="NusB-like_sf"/>
</dbReference>
<reference evidence="8 9" key="1">
    <citation type="submission" date="2017-10" db="EMBL/GenBank/DDBJ databases">
        <title>Novel microbial diversity and functional potential in the marine mammal oral microbiome.</title>
        <authorList>
            <person name="Dudek N.K."/>
            <person name="Sun C.L."/>
            <person name="Burstein D."/>
            <person name="Kantor R.S."/>
            <person name="Aliaga Goltsman D.S."/>
            <person name="Bik E.M."/>
            <person name="Thomas B.C."/>
            <person name="Banfield J.F."/>
            <person name="Relman D.A."/>
        </authorList>
    </citation>
    <scope>NUCLEOTIDE SEQUENCE [LARGE SCALE GENOMIC DNA]</scope>
    <source>
        <strain evidence="8">DOLJORAL78_50_517</strain>
    </source>
</reference>
<dbReference type="PANTHER" id="PTHR11078">
    <property type="entry name" value="N UTILIZATION SUBSTANCE PROTEIN B-RELATED"/>
    <property type="match status" value="1"/>
</dbReference>
<dbReference type="SUPFAM" id="SSF48013">
    <property type="entry name" value="NusB-like"/>
    <property type="match status" value="1"/>
</dbReference>
<evidence type="ECO:0000259" key="7">
    <source>
        <dbReference type="Pfam" id="PF01029"/>
    </source>
</evidence>
<comment type="similarity">
    <text evidence="1 6">Belongs to the NusB family.</text>
</comment>
<evidence type="ECO:0000256" key="5">
    <source>
        <dbReference type="ARBA" id="ARBA00023163"/>
    </source>
</evidence>
<evidence type="ECO:0000256" key="4">
    <source>
        <dbReference type="ARBA" id="ARBA00023015"/>
    </source>
</evidence>
<dbReference type="Gene3D" id="1.10.940.10">
    <property type="entry name" value="NusB-like"/>
    <property type="match status" value="1"/>
</dbReference>
<organism evidence="8 9">
    <name type="scientific">Candidatus Contendibacter odensensis</name>
    <dbReference type="NCBI Taxonomy" id="1400860"/>
    <lineage>
        <taxon>Bacteria</taxon>
        <taxon>Pseudomonadati</taxon>
        <taxon>Pseudomonadota</taxon>
        <taxon>Gammaproteobacteria</taxon>
        <taxon>Candidatus Competibacteraceae</taxon>
        <taxon>Candidatus Contendibacter</taxon>
    </lineage>
</organism>
<evidence type="ECO:0000256" key="2">
    <source>
        <dbReference type="ARBA" id="ARBA00022814"/>
    </source>
</evidence>
<keyword evidence="2 6" id="KW-0889">Transcription antitermination</keyword>
<dbReference type="GO" id="GO:0005829">
    <property type="term" value="C:cytosol"/>
    <property type="evidence" value="ECO:0007669"/>
    <property type="project" value="TreeGrafter"/>
</dbReference>
<evidence type="ECO:0000313" key="9">
    <source>
        <dbReference type="Proteomes" id="UP000229278"/>
    </source>
</evidence>
<dbReference type="InterPro" id="IPR011605">
    <property type="entry name" value="NusB_fam"/>
</dbReference>
<dbReference type="HAMAP" id="MF_00073">
    <property type="entry name" value="NusB"/>
    <property type="match status" value="1"/>
</dbReference>
<protein>
    <recommendedName>
        <fullName evidence="6">Transcription antitermination protein NusB</fullName>
    </recommendedName>
    <alternativeName>
        <fullName evidence="6">Antitermination factor NusB</fullName>
    </alternativeName>
</protein>
<accession>A0A2G6PEM7</accession>
<comment type="caution">
    <text evidence="8">The sequence shown here is derived from an EMBL/GenBank/DDBJ whole genome shotgun (WGS) entry which is preliminary data.</text>
</comment>
<keyword evidence="3 6" id="KW-0694">RNA-binding</keyword>
<dbReference type="GO" id="GO:0006353">
    <property type="term" value="P:DNA-templated transcription termination"/>
    <property type="evidence" value="ECO:0007669"/>
    <property type="project" value="UniProtKB-UniRule"/>
</dbReference>
<evidence type="ECO:0000313" key="8">
    <source>
        <dbReference type="EMBL" id="PIE82998.1"/>
    </source>
</evidence>
<name>A0A2G6PEM7_9GAMM</name>
<sequence length="151" mass="17167">MGGTTRKNNPSKKRSWARRCAVQAIYEWQMTAQEPTLIINRFLANEDLNKADPDYFQELVHQIPIHIEAIDLALNPFLSRPLAQVDPVERAILRVGGYELIHCPTLAYRIIINEAVELAKLFGAEQGHRFINGVLDKLAHTVRPAEIKTRS</sequence>
<comment type="function">
    <text evidence="6">Involved in transcription antitermination. Required for transcription of ribosomal RNA (rRNA) genes. Binds specifically to the boxA antiterminator sequence of the ribosomal RNA (rrn) operons.</text>
</comment>
<keyword evidence="4 6" id="KW-0805">Transcription regulation</keyword>
<dbReference type="EMBL" id="PDTV01000009">
    <property type="protein sequence ID" value="PIE82998.1"/>
    <property type="molecule type" value="Genomic_DNA"/>
</dbReference>